<dbReference type="EMBL" id="CP095061">
    <property type="protein sequence ID" value="UOQ65253.1"/>
    <property type="molecule type" value="Genomic_DNA"/>
</dbReference>
<dbReference type="Pfam" id="PF13247">
    <property type="entry name" value="Fer4_11"/>
    <property type="match status" value="1"/>
</dbReference>
<dbReference type="PROSITE" id="PS51318">
    <property type="entry name" value="TAT"/>
    <property type="match status" value="1"/>
</dbReference>
<dbReference type="Gene3D" id="3.40.228.10">
    <property type="entry name" value="Dimethylsulfoxide Reductase, domain 2"/>
    <property type="match status" value="2"/>
</dbReference>
<evidence type="ECO:0000313" key="2">
    <source>
        <dbReference type="EMBL" id="UOQ65253.1"/>
    </source>
</evidence>
<dbReference type="SUPFAM" id="SSF53706">
    <property type="entry name" value="Formate dehydrogenase/DMSO reductase, domains 1-3"/>
    <property type="match status" value="1"/>
</dbReference>
<dbReference type="CDD" id="cd02784">
    <property type="entry name" value="MopB_CT_PHLH"/>
    <property type="match status" value="1"/>
</dbReference>
<feature type="domain" description="4Fe-4S ferredoxin-type" evidence="1">
    <location>
        <begin position="744"/>
        <end position="774"/>
    </location>
</feature>
<organism evidence="2 3">
    <name type="scientific">Hymenobacter volaticus</name>
    <dbReference type="NCBI Taxonomy" id="2932254"/>
    <lineage>
        <taxon>Bacteria</taxon>
        <taxon>Pseudomonadati</taxon>
        <taxon>Bacteroidota</taxon>
        <taxon>Cytophagia</taxon>
        <taxon>Cytophagales</taxon>
        <taxon>Hymenobacteraceae</taxon>
        <taxon>Hymenobacter</taxon>
    </lineage>
</organism>
<dbReference type="PANTHER" id="PTHR42783">
    <property type="entry name" value="GLUTAMATE SYNTHASE [NADPH] SMALL CHAIN"/>
    <property type="match status" value="1"/>
</dbReference>
<dbReference type="RefSeq" id="WP_245119261.1">
    <property type="nucleotide sequence ID" value="NZ_CP095061.1"/>
</dbReference>
<accession>A0ABY4G356</accession>
<dbReference type="Gene3D" id="2.20.25.90">
    <property type="entry name" value="ADC-like domains"/>
    <property type="match status" value="1"/>
</dbReference>
<dbReference type="SUPFAM" id="SSF54862">
    <property type="entry name" value="4Fe-4S ferredoxins"/>
    <property type="match status" value="1"/>
</dbReference>
<keyword evidence="3" id="KW-1185">Reference proteome</keyword>
<sequence length="1012" mass="111563">MQESPKYWKGIEELENSPEFVKNAFSEFSDFLPVKESHASSDASAAPRRDFLKLMGFGIAAATLASCEAPVRKAIPYLNKPEEVDPGIANFYASTYFNGTDYNSVLVKTREGRPIKLEGNPESPITRGGLSARAQASVLSLYDKARLQSFAIKGKVAQKDQVDQEIRTKLAAAKGRIAIVSPTVISPSTKKVIADFAARYPNTEHVMYDANSQSALLRANGGVLPAFDFSKADVIVSLGADFLGTWISPVEYAPQYITNRKVSSERRRMSRHFQFETMMTLTGANADIRVPIKPSEMGATTLALYNEIVGGSSNTTNKQLKQAAAELKAARGRSLVVSGSNDVAVQTLVAAINQNLGNVGTSIDLTNASLVRQGDDARLLRLVNDMNAGTVGAVIFYNANPAYDHPLAEKVKSGIAKVPVSISLNDRLDETGSLCYYACPDHHYLESWNDYEPRRGYLSLAQPAISPLFGTRQAQDSLLIWAGNPQTYYNYLRTSWRGVLTGDFQKGWDKAVHDGVAVGSLSPAVQPQVAPAIEVNQAIAAISAAPKPSGVELCLYEKVGIGPGSCEANNPWLQELPDPVSKATWGNYVAVPREMALANKWEQNDVLKVTSNGKSIELPVLIQPGQAKGTVSIAIGYGREKSGRVGDKVGANAYPFVGVSRDNSLVYTGEVKLEKTGATAPIAQTQTHHTIMDRKSVVQEATLAQYIKNPKEVTEYETISTPEGPQKPNKVSLWQDYEYKNHHWGMAIDLNSCIGCGSCVIGCQVENNIAVVGKQEVINRREMHWLRIDRYYSSDAHKEDFETKGKLDTYAAMEDPSENPSVIFQPMLCQHCNHAPCETVCPVLATTHSSEGLNQMTYNRCVGTRYCANNCPYKVRRFNWFSYYSNEKFEDVNNHMFSDLGRMVLNPDVTVRARGVMEKCSFCVQRIQLAKLDAKKQKRRPKDGEVVTACAQSCPTQAITFGDLRDPNTRVAQIWRREDGERAFKVIDSINTQPNITYLTKIRNRDKSEFNA</sequence>
<proteinExistence type="predicted"/>
<dbReference type="PANTHER" id="PTHR42783:SF3">
    <property type="entry name" value="GLUTAMATE SYNTHASE [NADPH] SMALL CHAIN-RELATED"/>
    <property type="match status" value="1"/>
</dbReference>
<dbReference type="PROSITE" id="PS51379">
    <property type="entry name" value="4FE4S_FER_2"/>
    <property type="match status" value="3"/>
</dbReference>
<feature type="domain" description="4Fe-4S ferredoxin-type" evidence="1">
    <location>
        <begin position="820"/>
        <end position="851"/>
    </location>
</feature>
<dbReference type="InterPro" id="IPR017896">
    <property type="entry name" value="4Fe4S_Fe-S-bd"/>
</dbReference>
<name>A0ABY4G356_9BACT</name>
<dbReference type="Gene3D" id="3.30.2070.10">
    <property type="entry name" value="Formate dehydrogenase/DMSO reductase"/>
    <property type="match status" value="1"/>
</dbReference>
<dbReference type="InterPro" id="IPR006311">
    <property type="entry name" value="TAT_signal"/>
</dbReference>
<dbReference type="Proteomes" id="UP000830401">
    <property type="component" value="Chromosome"/>
</dbReference>
<evidence type="ECO:0000259" key="1">
    <source>
        <dbReference type="PROSITE" id="PS51379"/>
    </source>
</evidence>
<dbReference type="InterPro" id="IPR030948">
    <property type="entry name" value="TAT_var_transloc_signal_dom"/>
</dbReference>
<dbReference type="NCBIfam" id="TIGR04519">
    <property type="entry name" value="MoCo_extend_TAT"/>
    <property type="match status" value="1"/>
</dbReference>
<dbReference type="Gene3D" id="3.40.50.740">
    <property type="match status" value="1"/>
</dbReference>
<dbReference type="InterPro" id="IPR009010">
    <property type="entry name" value="Asp_de-COase-like_dom_sf"/>
</dbReference>
<feature type="domain" description="4Fe-4S ferredoxin-type" evidence="1">
    <location>
        <begin position="852"/>
        <end position="881"/>
    </location>
</feature>
<gene>
    <name evidence="2" type="ORF">MUN86_17080</name>
</gene>
<evidence type="ECO:0000313" key="3">
    <source>
        <dbReference type="Proteomes" id="UP000830401"/>
    </source>
</evidence>
<dbReference type="Gene3D" id="3.30.70.20">
    <property type="match status" value="2"/>
</dbReference>
<protein>
    <submittedName>
        <fullName evidence="2">TAT-variant-translocated molybdopterin oxidoreductase</fullName>
    </submittedName>
</protein>
<dbReference type="CDD" id="cd10551">
    <property type="entry name" value="PsrB"/>
    <property type="match status" value="1"/>
</dbReference>
<dbReference type="SUPFAM" id="SSF50692">
    <property type="entry name" value="ADC-like"/>
    <property type="match status" value="1"/>
</dbReference>
<reference evidence="2" key="1">
    <citation type="submission" date="2022-04" db="EMBL/GenBank/DDBJ databases">
        <title>Hymenobacter sp. isolated from the air.</title>
        <authorList>
            <person name="Won M."/>
            <person name="Lee C.-M."/>
            <person name="Woen H.-Y."/>
            <person name="Kwon S.-W."/>
        </authorList>
    </citation>
    <scope>NUCLEOTIDE SEQUENCE</scope>
    <source>
        <strain evidence="2">5420S-77</strain>
    </source>
</reference>